<sequence length="82" mass="9581">MEESNNRERNEEDDDGVKREMCYVWSTSSSADVCRCAQFGLKPLKTIVTKLNLTHRRCYFSVAAILRRHIHRRTLNHIAKSS</sequence>
<dbReference type="Proteomes" id="UP001229421">
    <property type="component" value="Unassembled WGS sequence"/>
</dbReference>
<gene>
    <name evidence="1" type="ORF">QVD17_25857</name>
</gene>
<comment type="caution">
    <text evidence="1">The sequence shown here is derived from an EMBL/GenBank/DDBJ whole genome shotgun (WGS) entry which is preliminary data.</text>
</comment>
<reference evidence="1" key="1">
    <citation type="journal article" date="2023" name="bioRxiv">
        <title>Improved chromosome-level genome assembly for marigold (Tagetes erecta).</title>
        <authorList>
            <person name="Jiang F."/>
            <person name="Yuan L."/>
            <person name="Wang S."/>
            <person name="Wang H."/>
            <person name="Xu D."/>
            <person name="Wang A."/>
            <person name="Fan W."/>
        </authorList>
    </citation>
    <scope>NUCLEOTIDE SEQUENCE</scope>
    <source>
        <strain evidence="1">WSJ</strain>
        <tissue evidence="1">Leaf</tissue>
    </source>
</reference>
<keyword evidence="2" id="KW-1185">Reference proteome</keyword>
<organism evidence="1 2">
    <name type="scientific">Tagetes erecta</name>
    <name type="common">African marigold</name>
    <dbReference type="NCBI Taxonomy" id="13708"/>
    <lineage>
        <taxon>Eukaryota</taxon>
        <taxon>Viridiplantae</taxon>
        <taxon>Streptophyta</taxon>
        <taxon>Embryophyta</taxon>
        <taxon>Tracheophyta</taxon>
        <taxon>Spermatophyta</taxon>
        <taxon>Magnoliopsida</taxon>
        <taxon>eudicotyledons</taxon>
        <taxon>Gunneridae</taxon>
        <taxon>Pentapetalae</taxon>
        <taxon>asterids</taxon>
        <taxon>campanulids</taxon>
        <taxon>Asterales</taxon>
        <taxon>Asteraceae</taxon>
        <taxon>Asteroideae</taxon>
        <taxon>Heliantheae alliance</taxon>
        <taxon>Tageteae</taxon>
        <taxon>Tagetes</taxon>
    </lineage>
</organism>
<evidence type="ECO:0000313" key="2">
    <source>
        <dbReference type="Proteomes" id="UP001229421"/>
    </source>
</evidence>
<protein>
    <submittedName>
        <fullName evidence="1">Uncharacterized protein</fullName>
    </submittedName>
</protein>
<evidence type="ECO:0000313" key="1">
    <source>
        <dbReference type="EMBL" id="KAK1416741.1"/>
    </source>
</evidence>
<name>A0AAD8K916_TARER</name>
<accession>A0AAD8K916</accession>
<dbReference type="EMBL" id="JAUHHV010000007">
    <property type="protein sequence ID" value="KAK1416741.1"/>
    <property type="molecule type" value="Genomic_DNA"/>
</dbReference>
<dbReference type="AlphaFoldDB" id="A0AAD8K916"/>
<proteinExistence type="predicted"/>